<name>A0AAU9M8U1_9ASTR</name>
<proteinExistence type="predicted"/>
<evidence type="ECO:0000313" key="2">
    <source>
        <dbReference type="Proteomes" id="UP001157418"/>
    </source>
</evidence>
<dbReference type="Proteomes" id="UP001157418">
    <property type="component" value="Unassembled WGS sequence"/>
</dbReference>
<dbReference type="AlphaFoldDB" id="A0AAU9M8U1"/>
<gene>
    <name evidence="1" type="ORF">LVIROSA_LOCUS9514</name>
</gene>
<evidence type="ECO:0000313" key="1">
    <source>
        <dbReference type="EMBL" id="CAH1422162.1"/>
    </source>
</evidence>
<comment type="caution">
    <text evidence="1">The sequence shown here is derived from an EMBL/GenBank/DDBJ whole genome shotgun (WGS) entry which is preliminary data.</text>
</comment>
<accession>A0AAU9M8U1</accession>
<reference evidence="1 2" key="1">
    <citation type="submission" date="2022-01" db="EMBL/GenBank/DDBJ databases">
        <authorList>
            <person name="Xiong W."/>
            <person name="Schranz E."/>
        </authorList>
    </citation>
    <scope>NUCLEOTIDE SEQUENCE [LARGE SCALE GENOMIC DNA]</scope>
</reference>
<organism evidence="1 2">
    <name type="scientific">Lactuca virosa</name>
    <dbReference type="NCBI Taxonomy" id="75947"/>
    <lineage>
        <taxon>Eukaryota</taxon>
        <taxon>Viridiplantae</taxon>
        <taxon>Streptophyta</taxon>
        <taxon>Embryophyta</taxon>
        <taxon>Tracheophyta</taxon>
        <taxon>Spermatophyta</taxon>
        <taxon>Magnoliopsida</taxon>
        <taxon>eudicotyledons</taxon>
        <taxon>Gunneridae</taxon>
        <taxon>Pentapetalae</taxon>
        <taxon>asterids</taxon>
        <taxon>campanulids</taxon>
        <taxon>Asterales</taxon>
        <taxon>Asteraceae</taxon>
        <taxon>Cichorioideae</taxon>
        <taxon>Cichorieae</taxon>
        <taxon>Lactucinae</taxon>
        <taxon>Lactuca</taxon>
    </lineage>
</organism>
<dbReference type="EMBL" id="CAKMRJ010001112">
    <property type="protein sequence ID" value="CAH1422162.1"/>
    <property type="molecule type" value="Genomic_DNA"/>
</dbReference>
<keyword evidence="2" id="KW-1185">Reference proteome</keyword>
<sequence length="55" mass="6311">MLRTIWIPLTETPGPPTHRHHLPLVVLVIGKLPQASTSTTNLWRPPRQPFHKKNT</sequence>
<protein>
    <submittedName>
        <fullName evidence="1">Uncharacterized protein</fullName>
    </submittedName>
</protein>